<dbReference type="GO" id="GO:0003676">
    <property type="term" value="F:nucleic acid binding"/>
    <property type="evidence" value="ECO:0007669"/>
    <property type="project" value="InterPro"/>
</dbReference>
<evidence type="ECO:0000256" key="4">
    <source>
        <dbReference type="ARBA" id="ARBA00022833"/>
    </source>
</evidence>
<accession>A0A9E7N883</accession>
<dbReference type="SMART" id="SM00863">
    <property type="entry name" value="tRNA_SAD"/>
    <property type="match status" value="1"/>
</dbReference>
<evidence type="ECO:0000259" key="5">
    <source>
        <dbReference type="PROSITE" id="PS50860"/>
    </source>
</evidence>
<reference evidence="6" key="1">
    <citation type="submission" date="2022-06" db="EMBL/GenBank/DDBJ databases">
        <title>Diverse halophilic archaea isolated from saline environments.</title>
        <authorList>
            <person name="Cui H.-L."/>
        </authorList>
    </citation>
    <scope>NUCLEOTIDE SEQUENCE</scope>
    <source>
        <strain evidence="6">WLHS1</strain>
    </source>
</reference>
<proteinExistence type="predicted"/>
<dbReference type="GeneID" id="73291890"/>
<dbReference type="Gene3D" id="3.30.980.10">
    <property type="entry name" value="Threonyl-trna Synthetase, Chain A, domain 2"/>
    <property type="match status" value="1"/>
</dbReference>
<name>A0A9E7N883_9EURY</name>
<gene>
    <name evidence="6" type="ORF">NGM29_17550</name>
</gene>
<dbReference type="GO" id="GO:0005524">
    <property type="term" value="F:ATP binding"/>
    <property type="evidence" value="ECO:0007669"/>
    <property type="project" value="InterPro"/>
</dbReference>
<dbReference type="RefSeq" id="WP_254158075.1">
    <property type="nucleotide sequence ID" value="NZ_CP100355.1"/>
</dbReference>
<dbReference type="AlphaFoldDB" id="A0A9E7N883"/>
<protein>
    <submittedName>
        <fullName evidence="6">Alanyl-tRNA editing protein</fullName>
    </submittedName>
</protein>
<dbReference type="GO" id="GO:0006419">
    <property type="term" value="P:alanyl-tRNA aminoacylation"/>
    <property type="evidence" value="ECO:0007669"/>
    <property type="project" value="InterPro"/>
</dbReference>
<dbReference type="GO" id="GO:0004813">
    <property type="term" value="F:alanine-tRNA ligase activity"/>
    <property type="evidence" value="ECO:0007669"/>
    <property type="project" value="InterPro"/>
</dbReference>
<dbReference type="GO" id="GO:0002161">
    <property type="term" value="F:aminoacyl-tRNA deacylase activity"/>
    <property type="evidence" value="ECO:0007669"/>
    <property type="project" value="UniProtKB-ARBA"/>
</dbReference>
<comment type="cofactor">
    <cofactor evidence="1">
        <name>Zn(2+)</name>
        <dbReference type="ChEBI" id="CHEBI:29105"/>
    </cofactor>
</comment>
<keyword evidence="4" id="KW-0862">Zinc</keyword>
<dbReference type="EMBL" id="CP100355">
    <property type="protein sequence ID" value="UTF53549.1"/>
    <property type="molecule type" value="Genomic_DNA"/>
</dbReference>
<evidence type="ECO:0000313" key="7">
    <source>
        <dbReference type="Proteomes" id="UP001056855"/>
    </source>
</evidence>
<evidence type="ECO:0000256" key="2">
    <source>
        <dbReference type="ARBA" id="ARBA00004496"/>
    </source>
</evidence>
<feature type="domain" description="Alanyl-transfer RNA synthetases family profile" evidence="5">
    <location>
        <begin position="1"/>
        <end position="256"/>
    </location>
</feature>
<dbReference type="Gene3D" id="2.40.30.130">
    <property type="match status" value="1"/>
</dbReference>
<dbReference type="InterPro" id="IPR009000">
    <property type="entry name" value="Transl_B-barrel_sf"/>
</dbReference>
<dbReference type="Pfam" id="PF01411">
    <property type="entry name" value="tRNA-synt_2c"/>
    <property type="match status" value="1"/>
</dbReference>
<dbReference type="PROSITE" id="PS50860">
    <property type="entry name" value="AA_TRNA_LIGASE_II_ALA"/>
    <property type="match status" value="1"/>
</dbReference>
<dbReference type="PANTHER" id="PTHR43462:SF1">
    <property type="entry name" value="ALANYL-TRNA EDITING PROTEIN AARSD1"/>
    <property type="match status" value="1"/>
</dbReference>
<dbReference type="GO" id="GO:0046872">
    <property type="term" value="F:metal ion binding"/>
    <property type="evidence" value="ECO:0007669"/>
    <property type="project" value="UniProtKB-KW"/>
</dbReference>
<dbReference type="SUPFAM" id="SSF55186">
    <property type="entry name" value="ThrRS/AlaRS common domain"/>
    <property type="match status" value="1"/>
</dbReference>
<dbReference type="InterPro" id="IPR018163">
    <property type="entry name" value="Thr/Ala-tRNA-synth_IIc_edit"/>
</dbReference>
<dbReference type="SUPFAM" id="SSF50447">
    <property type="entry name" value="Translation proteins"/>
    <property type="match status" value="1"/>
</dbReference>
<dbReference type="InterPro" id="IPR012947">
    <property type="entry name" value="tRNA_SAD"/>
</dbReference>
<keyword evidence="7" id="KW-1185">Reference proteome</keyword>
<comment type="subcellular location">
    <subcellularLocation>
        <location evidence="2">Cytoplasm</location>
    </subcellularLocation>
</comment>
<dbReference type="GO" id="GO:0005737">
    <property type="term" value="C:cytoplasm"/>
    <property type="evidence" value="ECO:0007669"/>
    <property type="project" value="UniProtKB-SubCell"/>
</dbReference>
<keyword evidence="3" id="KW-0479">Metal-binding</keyword>
<dbReference type="InterPro" id="IPR018165">
    <property type="entry name" value="Ala-tRNA-synth_IIc_core"/>
</dbReference>
<evidence type="ECO:0000313" key="6">
    <source>
        <dbReference type="EMBL" id="UTF53549.1"/>
    </source>
</evidence>
<organism evidence="6 7">
    <name type="scientific">Natronosalvus rutilus</name>
    <dbReference type="NCBI Taxonomy" id="2953753"/>
    <lineage>
        <taxon>Archaea</taxon>
        <taxon>Methanobacteriati</taxon>
        <taxon>Methanobacteriota</taxon>
        <taxon>Stenosarchaea group</taxon>
        <taxon>Halobacteria</taxon>
        <taxon>Halobacteriales</taxon>
        <taxon>Natrialbaceae</taxon>
        <taxon>Natronosalvus</taxon>
    </lineage>
</organism>
<sequence length="256" mass="28753">MTDLLYLEDSNVRTFDATVERILEDGRVVLDRTHFYPEGGGQPADTGTLRVDSDGEAFEWPVADVQKRDTVYHVLDLEAGTDSTDGPIADVLEPGTTVTGELDWDRRYAHMRYHTAQHLLSAYLLEAYDAPTTGNQLYADRARLDCAYERFQDDDLATIEAAVNDLIHDGLPVRWYEFERDVAEAELDLERTRIDLLPDSITEIRIVEIGDADDPFDRVACAGTHVQSTADLGTLEITGRETAGSGEERVRFRLLE</sequence>
<dbReference type="Proteomes" id="UP001056855">
    <property type="component" value="Chromosome"/>
</dbReference>
<dbReference type="PANTHER" id="PTHR43462">
    <property type="entry name" value="ALANYL-TRNA EDITING PROTEIN"/>
    <property type="match status" value="1"/>
</dbReference>
<dbReference type="Pfam" id="PF07973">
    <property type="entry name" value="tRNA_SAD"/>
    <property type="match status" value="1"/>
</dbReference>
<evidence type="ECO:0000256" key="3">
    <source>
        <dbReference type="ARBA" id="ARBA00022723"/>
    </source>
</evidence>
<dbReference type="KEGG" id="sawl:NGM29_17550"/>
<dbReference type="InterPro" id="IPR051335">
    <property type="entry name" value="Alanyl-tRNA_Editing_Enzymes"/>
</dbReference>
<evidence type="ECO:0000256" key="1">
    <source>
        <dbReference type="ARBA" id="ARBA00001947"/>
    </source>
</evidence>
<dbReference type="InterPro" id="IPR018164">
    <property type="entry name" value="Ala-tRNA-synth_IIc_N"/>
</dbReference>